<sequence>MPPPIRFWLTRASTTALKLIIIIDMPNSLQSPLYHIVVHNNPITTLRAAKSLVIESASFWSDVVVADGNPTDVTRLCGLRSPETLLESSANLSHQNLCNVF</sequence>
<dbReference type="EMBL" id="KN847546">
    <property type="protein sequence ID" value="KIW03029.1"/>
    <property type="molecule type" value="Genomic_DNA"/>
</dbReference>
<gene>
    <name evidence="1" type="ORF">PV09_05683</name>
</gene>
<dbReference type="HOGENOM" id="CLU_2293862_0_0_1"/>
<name>A0A0D2AV85_9PEZI</name>
<evidence type="ECO:0000313" key="1">
    <source>
        <dbReference type="EMBL" id="KIW03029.1"/>
    </source>
</evidence>
<dbReference type="VEuPathDB" id="FungiDB:PV09_05683"/>
<dbReference type="EMBL" id="KN847546">
    <property type="protein sequence ID" value="KIW03030.1"/>
    <property type="molecule type" value="Genomic_DNA"/>
</dbReference>
<dbReference type="RefSeq" id="XP_016212898.1">
    <property type="nucleotide sequence ID" value="XM_016359219.1"/>
</dbReference>
<organism evidence="1 2">
    <name type="scientific">Verruconis gallopava</name>
    <dbReference type="NCBI Taxonomy" id="253628"/>
    <lineage>
        <taxon>Eukaryota</taxon>
        <taxon>Fungi</taxon>
        <taxon>Dikarya</taxon>
        <taxon>Ascomycota</taxon>
        <taxon>Pezizomycotina</taxon>
        <taxon>Dothideomycetes</taxon>
        <taxon>Pleosporomycetidae</taxon>
        <taxon>Venturiales</taxon>
        <taxon>Sympoventuriaceae</taxon>
        <taxon>Verruconis</taxon>
    </lineage>
</organism>
<accession>A0A0D2AV85</accession>
<proteinExistence type="predicted"/>
<dbReference type="AlphaFoldDB" id="A0A0D2AV85"/>
<dbReference type="GeneID" id="27313656"/>
<reference evidence="1 2" key="1">
    <citation type="submission" date="2015-01" db="EMBL/GenBank/DDBJ databases">
        <title>The Genome Sequence of Ochroconis gallopava CBS43764.</title>
        <authorList>
            <consortium name="The Broad Institute Genomics Platform"/>
            <person name="Cuomo C."/>
            <person name="de Hoog S."/>
            <person name="Gorbushina A."/>
            <person name="Stielow B."/>
            <person name="Teixiera M."/>
            <person name="Abouelleil A."/>
            <person name="Chapman S.B."/>
            <person name="Priest M."/>
            <person name="Young S.K."/>
            <person name="Wortman J."/>
            <person name="Nusbaum C."/>
            <person name="Birren B."/>
        </authorList>
    </citation>
    <scope>NUCLEOTIDE SEQUENCE [LARGE SCALE GENOMIC DNA]</scope>
    <source>
        <strain evidence="1 2">CBS 43764</strain>
    </source>
</reference>
<dbReference type="Proteomes" id="UP000053259">
    <property type="component" value="Unassembled WGS sequence"/>
</dbReference>
<keyword evidence="2" id="KW-1185">Reference proteome</keyword>
<evidence type="ECO:0000313" key="2">
    <source>
        <dbReference type="Proteomes" id="UP000053259"/>
    </source>
</evidence>
<dbReference type="RefSeq" id="XP_016212899.1">
    <property type="nucleotide sequence ID" value="XM_016359220.1"/>
</dbReference>
<protein>
    <submittedName>
        <fullName evidence="1">Uncharacterized protein</fullName>
    </submittedName>
</protein>